<gene>
    <name evidence="1" type="ORF">WN55_04034</name>
</gene>
<evidence type="ECO:0000313" key="1">
    <source>
        <dbReference type="EMBL" id="KZC12496.1"/>
    </source>
</evidence>
<dbReference type="InterPro" id="IPR032707">
    <property type="entry name" value="MYCBPAP"/>
</dbReference>
<dbReference type="AlphaFoldDB" id="A0A154PKW0"/>
<dbReference type="EMBL" id="KQ434948">
    <property type="protein sequence ID" value="KZC12496.1"/>
    <property type="molecule type" value="Genomic_DNA"/>
</dbReference>
<keyword evidence="2" id="KW-1185">Reference proteome</keyword>
<dbReference type="Gene3D" id="2.60.40.10">
    <property type="entry name" value="Immunoglobulins"/>
    <property type="match status" value="1"/>
</dbReference>
<protein>
    <submittedName>
        <fullName evidence="1">MYCBP-associated protein</fullName>
    </submittedName>
</protein>
<dbReference type="STRING" id="178035.A0A154PKW0"/>
<dbReference type="InterPro" id="IPR013783">
    <property type="entry name" value="Ig-like_fold"/>
</dbReference>
<organism evidence="1 2">
    <name type="scientific">Dufourea novaeangliae</name>
    <name type="common">Sweat bee</name>
    <dbReference type="NCBI Taxonomy" id="178035"/>
    <lineage>
        <taxon>Eukaryota</taxon>
        <taxon>Metazoa</taxon>
        <taxon>Ecdysozoa</taxon>
        <taxon>Arthropoda</taxon>
        <taxon>Hexapoda</taxon>
        <taxon>Insecta</taxon>
        <taxon>Pterygota</taxon>
        <taxon>Neoptera</taxon>
        <taxon>Endopterygota</taxon>
        <taxon>Hymenoptera</taxon>
        <taxon>Apocrita</taxon>
        <taxon>Aculeata</taxon>
        <taxon>Apoidea</taxon>
        <taxon>Anthophila</taxon>
        <taxon>Halictidae</taxon>
        <taxon>Rophitinae</taxon>
        <taxon>Dufourea</taxon>
    </lineage>
</organism>
<proteinExistence type="predicted"/>
<dbReference type="PANTHER" id="PTHR48421">
    <property type="entry name" value="MYCBP-ASSOCIATED PROTEIN"/>
    <property type="match status" value="1"/>
</dbReference>
<dbReference type="Pfam" id="PF14646">
    <property type="entry name" value="MYCBPAP"/>
    <property type="match status" value="1"/>
</dbReference>
<evidence type="ECO:0000313" key="2">
    <source>
        <dbReference type="Proteomes" id="UP000076502"/>
    </source>
</evidence>
<dbReference type="Proteomes" id="UP000076502">
    <property type="component" value="Unassembled WGS sequence"/>
</dbReference>
<dbReference type="PANTHER" id="PTHR48421:SF1">
    <property type="entry name" value="MYCBP-ASSOCIATED PROTEIN"/>
    <property type="match status" value="1"/>
</dbReference>
<name>A0A154PKW0_DUFNO</name>
<reference evidence="1 2" key="1">
    <citation type="submission" date="2015-07" db="EMBL/GenBank/DDBJ databases">
        <title>The genome of Dufourea novaeangliae.</title>
        <authorList>
            <person name="Pan H."/>
            <person name="Kapheim K."/>
        </authorList>
    </citation>
    <scope>NUCLEOTIDE SEQUENCE [LARGE SCALE GENOMIC DNA]</scope>
    <source>
        <strain evidence="1">0120121106</strain>
        <tissue evidence="1">Whole body</tissue>
    </source>
</reference>
<sequence>MDYARKIGKSEEPRKWSKKLPQSIRVFDRTFYKEDIVYPEDRPLVNWKKWLANRKKQYKHIESFTGRHRTDQVLNTSETVRSFVEMRNLMDYATVPAPVIPDKFRGGPEFWRTPETLSNHGDPCLPIVAITPSKKELNVLPELMYVDLPELMEKEKDLVGLKSKEPLWKRSQYLMKRKIELSKEIALLVPKEPETRHLVIHGQSPRLKVKAKRIPPITISDDLLEKDEEEDQRDPEELQDQAIVLRIQDREIIGPRSAFEYGKSDPITWNVSFSARVNRRTEKEIELENKGNRVIIYEWRNGASGPTTIRMKRRLSPFYFNKTKGVIPPGQIVKLQFWYRPRTLGVFSELWRFKTDPDLCPSPLIFRLSGCAESPANILTYDLVDEYLDHCIRDTTIREVINEIMEDMYSVQIPGPCYGSLFLESEIFLAKNPLCFYHPSIITEFHKIYYSATNQKELRWNLCVEDLRQTLLTIKQPELRHPMLLQFSQLYKECLKPSLCVPSQYTKHEMVYNLLCSFFNRFEFESEYAKTACFMKQSTESVLVGPEINNIKPTAFQGSVRSNISRNKRGRNSSSRVPIIQVHETSKKSYTVTNDRPYKEIFFIRIYEFFDTTVERVFATIDSFNNLNELDK</sequence>
<accession>A0A154PKW0</accession>